<dbReference type="STRING" id="1220535.IMCC14465_17260"/>
<dbReference type="AlphaFoldDB" id="J9DE79"/>
<dbReference type="SUPFAM" id="SSF54427">
    <property type="entry name" value="NTF2-like"/>
    <property type="match status" value="1"/>
</dbReference>
<feature type="domain" description="SnoaL-like" evidence="1">
    <location>
        <begin position="11"/>
        <end position="112"/>
    </location>
</feature>
<evidence type="ECO:0000259" key="1">
    <source>
        <dbReference type="Pfam" id="PF12680"/>
    </source>
</evidence>
<comment type="caution">
    <text evidence="2">The sequence shown here is derived from an EMBL/GenBank/DDBJ whole genome shotgun (WGS) entry which is preliminary data.</text>
</comment>
<name>J9DE79_9PROT</name>
<keyword evidence="3" id="KW-1185">Reference proteome</keyword>
<sequence length="134" mass="15171">MNTEQHKQTVIDFFNHMSNGNVEGFVDLYHDEGAVWTSGNTLISGIQKKPAILELAGKIYEAFPDGIQFNIVSMIAENDRVAVEAESKGLHASGKLYQNQYHFLFIFKEGKVLWFKEYMDTEKVTDILCGGHKP</sequence>
<organism evidence="2 3">
    <name type="scientific">alpha proteobacterium IMCC14465</name>
    <dbReference type="NCBI Taxonomy" id="1220535"/>
    <lineage>
        <taxon>Bacteria</taxon>
        <taxon>Pseudomonadati</taxon>
        <taxon>Pseudomonadota</taxon>
        <taxon>Alphaproteobacteria</taxon>
        <taxon>PS1 clade</taxon>
    </lineage>
</organism>
<gene>
    <name evidence="2" type="ORF">IMCC14465_17260</name>
</gene>
<dbReference type="OrthoDB" id="7061942at2"/>
<dbReference type="EMBL" id="ALYF01000010">
    <property type="protein sequence ID" value="EJW20433.1"/>
    <property type="molecule type" value="Genomic_DNA"/>
</dbReference>
<proteinExistence type="predicted"/>
<reference evidence="2 3" key="1">
    <citation type="journal article" date="2012" name="J. Bacteriol.">
        <title>Genome Sequence of Strain IMCC14465, Isolated from the East Sea, Belonging to the PS1 Clade of Alphaproteobacteria.</title>
        <authorList>
            <person name="Yang S.J."/>
            <person name="Kang I."/>
            <person name="Cho J.C."/>
        </authorList>
    </citation>
    <scope>NUCLEOTIDE SEQUENCE [LARGE SCALE GENOMIC DNA]</scope>
    <source>
        <strain evidence="2 3">IMCC14465</strain>
    </source>
</reference>
<evidence type="ECO:0000313" key="2">
    <source>
        <dbReference type="EMBL" id="EJW20433.1"/>
    </source>
</evidence>
<dbReference type="Pfam" id="PF12680">
    <property type="entry name" value="SnoaL_2"/>
    <property type="match status" value="1"/>
</dbReference>
<dbReference type="eggNOG" id="COG3631">
    <property type="taxonomic scope" value="Bacteria"/>
</dbReference>
<dbReference type="Proteomes" id="UP000004836">
    <property type="component" value="Unassembled WGS sequence"/>
</dbReference>
<protein>
    <recommendedName>
        <fullName evidence="1">SnoaL-like domain-containing protein</fullName>
    </recommendedName>
</protein>
<dbReference type="Gene3D" id="3.10.450.50">
    <property type="match status" value="1"/>
</dbReference>
<evidence type="ECO:0000313" key="3">
    <source>
        <dbReference type="Proteomes" id="UP000004836"/>
    </source>
</evidence>
<accession>J9DE79</accession>
<dbReference type="InterPro" id="IPR032710">
    <property type="entry name" value="NTF2-like_dom_sf"/>
</dbReference>
<dbReference type="InterPro" id="IPR037401">
    <property type="entry name" value="SnoaL-like"/>
</dbReference>